<dbReference type="AlphaFoldDB" id="A0AAU9MZN7"/>
<reference evidence="2 3" key="1">
    <citation type="submission" date="2022-01" db="EMBL/GenBank/DDBJ databases">
        <authorList>
            <person name="Xiong W."/>
            <person name="Schranz E."/>
        </authorList>
    </citation>
    <scope>NUCLEOTIDE SEQUENCE [LARGE SCALE GENOMIC DNA]</scope>
</reference>
<dbReference type="Proteomes" id="UP001157418">
    <property type="component" value="Unassembled WGS sequence"/>
</dbReference>
<evidence type="ECO:0000256" key="1">
    <source>
        <dbReference type="SAM" id="MobiDB-lite"/>
    </source>
</evidence>
<feature type="compositionally biased region" description="Acidic residues" evidence="1">
    <location>
        <begin position="178"/>
        <end position="188"/>
    </location>
</feature>
<protein>
    <submittedName>
        <fullName evidence="2">Uncharacterized protein</fullName>
    </submittedName>
</protein>
<proteinExistence type="predicted"/>
<feature type="region of interest" description="Disordered" evidence="1">
    <location>
        <begin position="169"/>
        <end position="188"/>
    </location>
</feature>
<sequence length="249" mass="28170">MSRVICEHCILRVNIAKYRSIQVCRGSKISETTLLYLPLLTPRLGGDLRPFAEAVVGNVATPAPSTLHPIALKPAKALEKWDGCVLVSETINIQHIAKLPTILELKGNQTWLLVAIGKPLIRQLVAHARLQHTKHLLMVRFLSHSKKIHFRVFEYERDWTPFDNTIINSPAPHRSEHEENDEDNGDDVDSLDEDISEFYDDVVSATYVDIRRPTDVHEEGEIVDETGCDILKFRAKSVNGKFTVNLFVT</sequence>
<accession>A0AAU9MZN7</accession>
<evidence type="ECO:0000313" key="3">
    <source>
        <dbReference type="Proteomes" id="UP001157418"/>
    </source>
</evidence>
<organism evidence="2 3">
    <name type="scientific">Lactuca virosa</name>
    <dbReference type="NCBI Taxonomy" id="75947"/>
    <lineage>
        <taxon>Eukaryota</taxon>
        <taxon>Viridiplantae</taxon>
        <taxon>Streptophyta</taxon>
        <taxon>Embryophyta</taxon>
        <taxon>Tracheophyta</taxon>
        <taxon>Spermatophyta</taxon>
        <taxon>Magnoliopsida</taxon>
        <taxon>eudicotyledons</taxon>
        <taxon>Gunneridae</taxon>
        <taxon>Pentapetalae</taxon>
        <taxon>asterids</taxon>
        <taxon>campanulids</taxon>
        <taxon>Asterales</taxon>
        <taxon>Asteraceae</taxon>
        <taxon>Cichorioideae</taxon>
        <taxon>Cichorieae</taxon>
        <taxon>Lactucinae</taxon>
        <taxon>Lactuca</taxon>
    </lineage>
</organism>
<evidence type="ECO:0000313" key="2">
    <source>
        <dbReference type="EMBL" id="CAH1431267.1"/>
    </source>
</evidence>
<keyword evidence="3" id="KW-1185">Reference proteome</keyword>
<gene>
    <name evidence="2" type="ORF">LVIROSA_LOCUS17992</name>
</gene>
<dbReference type="EMBL" id="CAKMRJ010003334">
    <property type="protein sequence ID" value="CAH1431267.1"/>
    <property type="molecule type" value="Genomic_DNA"/>
</dbReference>
<comment type="caution">
    <text evidence="2">The sequence shown here is derived from an EMBL/GenBank/DDBJ whole genome shotgun (WGS) entry which is preliminary data.</text>
</comment>
<name>A0AAU9MZN7_9ASTR</name>